<feature type="compositionally biased region" description="Acidic residues" evidence="1">
    <location>
        <begin position="357"/>
        <end position="382"/>
    </location>
</feature>
<evidence type="ECO:0000313" key="2">
    <source>
        <dbReference type="EMBL" id="KZT40012.1"/>
    </source>
</evidence>
<dbReference type="CDD" id="cd24142">
    <property type="entry name" value="ACL4-like"/>
    <property type="match status" value="1"/>
</dbReference>
<evidence type="ECO:0000256" key="1">
    <source>
        <dbReference type="SAM" id="MobiDB-lite"/>
    </source>
</evidence>
<dbReference type="EMBL" id="KV428038">
    <property type="protein sequence ID" value="KZT40012.1"/>
    <property type="molecule type" value="Genomic_DNA"/>
</dbReference>
<dbReference type="Pfam" id="PF14559">
    <property type="entry name" value="TPR_19"/>
    <property type="match status" value="1"/>
</dbReference>
<dbReference type="Gene3D" id="1.25.40.10">
    <property type="entry name" value="Tetratricopeptide repeat domain"/>
    <property type="match status" value="2"/>
</dbReference>
<accession>A0A166EW52</accession>
<dbReference type="STRING" id="1314776.A0A166EW52"/>
<reference evidence="2 3" key="1">
    <citation type="journal article" date="2016" name="Mol. Biol. Evol.">
        <title>Comparative Genomics of Early-Diverging Mushroom-Forming Fungi Provides Insights into the Origins of Lignocellulose Decay Capabilities.</title>
        <authorList>
            <person name="Nagy L.G."/>
            <person name="Riley R."/>
            <person name="Tritt A."/>
            <person name="Adam C."/>
            <person name="Daum C."/>
            <person name="Floudas D."/>
            <person name="Sun H."/>
            <person name="Yadav J.S."/>
            <person name="Pangilinan J."/>
            <person name="Larsson K.H."/>
            <person name="Matsuura K."/>
            <person name="Barry K."/>
            <person name="Labutti K."/>
            <person name="Kuo R."/>
            <person name="Ohm R.A."/>
            <person name="Bhattacharya S.S."/>
            <person name="Shirouzu T."/>
            <person name="Yoshinaga Y."/>
            <person name="Martin F.M."/>
            <person name="Grigoriev I.V."/>
            <person name="Hibbett D.S."/>
        </authorList>
    </citation>
    <scope>NUCLEOTIDE SEQUENCE [LARGE SCALE GENOMIC DNA]</scope>
    <source>
        <strain evidence="2 3">HHB10207 ss-3</strain>
    </source>
</reference>
<name>A0A166EW52_9AGAM</name>
<evidence type="ECO:0000313" key="3">
    <source>
        <dbReference type="Proteomes" id="UP000076798"/>
    </source>
</evidence>
<feature type="region of interest" description="Disordered" evidence="1">
    <location>
        <begin position="1"/>
        <end position="32"/>
    </location>
</feature>
<organism evidence="2 3">
    <name type="scientific">Sistotremastrum suecicum HHB10207 ss-3</name>
    <dbReference type="NCBI Taxonomy" id="1314776"/>
    <lineage>
        <taxon>Eukaryota</taxon>
        <taxon>Fungi</taxon>
        <taxon>Dikarya</taxon>
        <taxon>Basidiomycota</taxon>
        <taxon>Agaricomycotina</taxon>
        <taxon>Agaricomycetes</taxon>
        <taxon>Sistotremastrales</taxon>
        <taxon>Sistotremastraceae</taxon>
        <taxon>Sistotremastrum</taxon>
    </lineage>
</organism>
<keyword evidence="3" id="KW-1185">Reference proteome</keyword>
<sequence length="382" mass="42314">MGRQHPKTKTGRSVPQNKASATKTASTSKPAPSIPALLTKVQELLTQCNYELALKFLQRILSQSPRNVEALGYLGIVQIETGELESAKQTFLSLLPPNEDIPNPPPASAHLYLAQLQDEDPRMALTHYQAALDILAAKLKASQESGASDNSEDDETKLTAIRAIVSMVEIWMTDLCFEPEAEAQCDSLLQTALSIDPTNSEALMSLSSVRMSQSRPDEARELAERAWEGWKDIKPEDPKQPSPSVLLSLTRLFLELALYPPALAVIQSILAVDDQEVEAWYLEGWCFVLMSEQVKETSQKIDDLSAEELAQDARDCLEMCKMLHENQDHPDDALLEHTKELISNLEAAGVHPSPIHEEEEGGAEDEVWEDLDEDEDGDVDMS</sequence>
<dbReference type="Proteomes" id="UP000076798">
    <property type="component" value="Unassembled WGS sequence"/>
</dbReference>
<protein>
    <submittedName>
        <fullName evidence="2">TPR-like protein</fullName>
    </submittedName>
</protein>
<dbReference type="OrthoDB" id="1914839at2759"/>
<dbReference type="InterPro" id="IPR011990">
    <property type="entry name" value="TPR-like_helical_dom_sf"/>
</dbReference>
<dbReference type="SUPFAM" id="SSF48452">
    <property type="entry name" value="TPR-like"/>
    <property type="match status" value="1"/>
</dbReference>
<gene>
    <name evidence="2" type="ORF">SISSUDRAFT_556966</name>
</gene>
<feature type="compositionally biased region" description="Low complexity" evidence="1">
    <location>
        <begin position="18"/>
        <end position="31"/>
    </location>
</feature>
<proteinExistence type="predicted"/>
<feature type="compositionally biased region" description="Basic residues" evidence="1">
    <location>
        <begin position="1"/>
        <end position="10"/>
    </location>
</feature>
<dbReference type="AlphaFoldDB" id="A0A166EW52"/>
<feature type="region of interest" description="Disordered" evidence="1">
    <location>
        <begin position="346"/>
        <end position="382"/>
    </location>
</feature>